<evidence type="ECO:0000313" key="2">
    <source>
        <dbReference type="EMBL" id="KAI3532306.1"/>
    </source>
</evidence>
<reference evidence="2" key="1">
    <citation type="submission" date="2019-01" db="EMBL/GenBank/DDBJ databases">
        <title>Colletotrichum abscissum LGMF1257.</title>
        <authorList>
            <person name="Baroncelli R."/>
        </authorList>
    </citation>
    <scope>NUCLEOTIDE SEQUENCE</scope>
    <source>
        <strain evidence="2">Ca142</strain>
    </source>
</reference>
<keyword evidence="3" id="KW-1185">Reference proteome</keyword>
<comment type="caution">
    <text evidence="2">The sequence shown here is derived from an EMBL/GenBank/DDBJ whole genome shotgun (WGS) entry which is preliminary data.</text>
</comment>
<sequence length="578" mass="66503">MASLETETVRVSVADVAVMDDAELAQFMQKHHLPDGDYDLPIDGWGELSTDERGCLAVRLEAQKCSLAQQSMICCRPLDLDDLDARLHRVSPGESLASQRALEPIARSRSPTPTIDPTKLEIEAYHDLIRNGGRPLYPIDLIHDVYREPENFADLLRPWQEILADVRPEGIFQGQSQRWQDFRRWQNDNRGREDDDGGFPAYVEWQKSIIRRDCLHRSRVKRLAEIEADPSSLEPEWDAQQSLRARQRRLNREYGCRGFRDYAEAVRRRLTSHDFTQDFHLDENPMKQDQLTTWIEYLNYEYWWLDKYTSDIERLEPEHDKLWQELVDSRILKPHETKESVRSTALALKGEAEKDAARKAVERATSEAKRIYQTTQDGPQRLRIPLGKRILMLRAGSQRVLDAKRRYEQIRNCNHRITLFIRETFSYARAKREAARHHILVKWVLDQIPMIEAEMVMAKAKRATSSVSRKMERKRSLDTDPSGGQIPKRAKHDNPKTAVMGGGRTRIAPLPRVLHTEGFGSTDRGDLKNPRPESSDEPAQHMTSKSAAVMVQRPRRSARIVARQAAVSAATGPGISSQ</sequence>
<dbReference type="OrthoDB" id="4825683at2759"/>
<dbReference type="EMBL" id="SDAQ01000171">
    <property type="protein sequence ID" value="KAI3532306.1"/>
    <property type="molecule type" value="Genomic_DNA"/>
</dbReference>
<accession>A0A9Q0AY10</accession>
<gene>
    <name evidence="2" type="ORF">CABS02_13891</name>
</gene>
<evidence type="ECO:0008006" key="4">
    <source>
        <dbReference type="Google" id="ProtNLM"/>
    </source>
</evidence>
<proteinExistence type="predicted"/>
<organism evidence="2 3">
    <name type="scientific">Colletotrichum abscissum</name>
    <dbReference type="NCBI Taxonomy" id="1671311"/>
    <lineage>
        <taxon>Eukaryota</taxon>
        <taxon>Fungi</taxon>
        <taxon>Dikarya</taxon>
        <taxon>Ascomycota</taxon>
        <taxon>Pezizomycotina</taxon>
        <taxon>Sordariomycetes</taxon>
        <taxon>Hypocreomycetidae</taxon>
        <taxon>Glomerellales</taxon>
        <taxon>Glomerellaceae</taxon>
        <taxon>Colletotrichum</taxon>
        <taxon>Colletotrichum acutatum species complex</taxon>
    </lineage>
</organism>
<name>A0A9Q0AY10_9PEZI</name>
<dbReference type="Proteomes" id="UP001056436">
    <property type="component" value="Unassembled WGS sequence"/>
</dbReference>
<protein>
    <recommendedName>
        <fullName evidence="4">Ankyrin 2,3/unc44</fullName>
    </recommendedName>
</protein>
<dbReference type="AlphaFoldDB" id="A0A9Q0AY10"/>
<feature type="region of interest" description="Disordered" evidence="1">
    <location>
        <begin position="463"/>
        <end position="556"/>
    </location>
</feature>
<evidence type="ECO:0000256" key="1">
    <source>
        <dbReference type="SAM" id="MobiDB-lite"/>
    </source>
</evidence>
<feature type="compositionally biased region" description="Basic and acidic residues" evidence="1">
    <location>
        <begin position="523"/>
        <end position="534"/>
    </location>
</feature>
<evidence type="ECO:0000313" key="3">
    <source>
        <dbReference type="Proteomes" id="UP001056436"/>
    </source>
</evidence>